<feature type="transmembrane region" description="Helical" evidence="7">
    <location>
        <begin position="391"/>
        <end position="415"/>
    </location>
</feature>
<evidence type="ECO:0000256" key="4">
    <source>
        <dbReference type="ARBA" id="ARBA00022729"/>
    </source>
</evidence>
<evidence type="ECO:0000256" key="5">
    <source>
        <dbReference type="ARBA" id="ARBA00022801"/>
    </source>
</evidence>
<dbReference type="PANTHER" id="PTHR11567">
    <property type="entry name" value="ACID PHOSPHATASE-RELATED"/>
    <property type="match status" value="1"/>
</dbReference>
<keyword evidence="7" id="KW-0812">Transmembrane</keyword>
<dbReference type="CDD" id="cd07061">
    <property type="entry name" value="HP_HAP_like"/>
    <property type="match status" value="1"/>
</dbReference>
<dbReference type="OrthoDB" id="258392at2759"/>
<sequence length="425" mass="48476">MSTAKLNVSHSRWFLSGSFFLTLCFLVLGQPSTDKKLKFVLMVFRHGDRSPTRTYPKDKYQEDSWPDGFGQLSELGMKQQYELGAYLRKRYSTFLNDTYSRQEVFVRSTDMDRTLMSAQANLAGLYPPVGRQIWNKNIAWQPIPVHTVPLSEEKLLSVPLKNCPRYNNLQKETYTSNEFHNLIDPYKDLLNRLQNNTGYSPKEWSDGHKWWITHDALFCERIHNYTLPDWATKEVMDKLYQLSDIAMSSLYGVYKHQEKSRLQGGVLVGSILKNITDAAKNPFRNRKLIMYSAHDSTLAALQMALNVSNGKIPPYTACHIFELYKADDGKYTIEMYYRNDSSADPYLLTLPGCSSSCPLANFTDLTSSIIVENWEKECGAEVDGEKRSGAVVGLIVAVVILSIAVFGLLSLYCCFKKSPLNYETV</sequence>
<feature type="signal peptide" evidence="8">
    <location>
        <begin position="1"/>
        <end position="29"/>
    </location>
</feature>
<dbReference type="Pfam" id="PF00328">
    <property type="entry name" value="His_Phos_2"/>
    <property type="match status" value="1"/>
</dbReference>
<evidence type="ECO:0000313" key="9">
    <source>
        <dbReference type="EMBL" id="KAG9476078.1"/>
    </source>
</evidence>
<dbReference type="FunFam" id="3.40.50.1240:FF:000010">
    <property type="entry name" value="Prostatic acid phosphatase"/>
    <property type="match status" value="1"/>
</dbReference>
<dbReference type="SUPFAM" id="SSF53254">
    <property type="entry name" value="Phosphoglycerate mutase-like"/>
    <property type="match status" value="1"/>
</dbReference>
<dbReference type="GO" id="GO:0005764">
    <property type="term" value="C:lysosome"/>
    <property type="evidence" value="ECO:0007669"/>
    <property type="project" value="TreeGrafter"/>
</dbReference>
<dbReference type="PROSITE" id="PS00616">
    <property type="entry name" value="HIS_ACID_PHOSPHAT_1"/>
    <property type="match status" value="1"/>
</dbReference>
<dbReference type="GO" id="GO:0007040">
    <property type="term" value="P:lysosome organization"/>
    <property type="evidence" value="ECO:0007669"/>
    <property type="project" value="TreeGrafter"/>
</dbReference>
<dbReference type="Proteomes" id="UP000770717">
    <property type="component" value="Unassembled WGS sequence"/>
</dbReference>
<dbReference type="AlphaFoldDB" id="A0A8J6EUA6"/>
<dbReference type="GO" id="GO:0003993">
    <property type="term" value="F:acid phosphatase activity"/>
    <property type="evidence" value="ECO:0007669"/>
    <property type="project" value="UniProtKB-EC"/>
</dbReference>
<dbReference type="PROSITE" id="PS00778">
    <property type="entry name" value="HIS_ACID_PHOSPHAT_2"/>
    <property type="match status" value="1"/>
</dbReference>
<dbReference type="InterPro" id="IPR000560">
    <property type="entry name" value="His_Pase_clade-2"/>
</dbReference>
<comment type="caution">
    <text evidence="9">The sequence shown here is derived from an EMBL/GenBank/DDBJ whole genome shotgun (WGS) entry which is preliminary data.</text>
</comment>
<dbReference type="EC" id="3.1.3.2" evidence="3"/>
<evidence type="ECO:0000256" key="2">
    <source>
        <dbReference type="ARBA" id="ARBA00005375"/>
    </source>
</evidence>
<keyword evidence="7" id="KW-0472">Membrane</keyword>
<evidence type="ECO:0000256" key="6">
    <source>
        <dbReference type="ARBA" id="ARBA00023180"/>
    </source>
</evidence>
<dbReference type="EMBL" id="WNTK01000011">
    <property type="protein sequence ID" value="KAG9476078.1"/>
    <property type="molecule type" value="Genomic_DNA"/>
</dbReference>
<gene>
    <name evidence="9" type="ORF">GDO78_002908</name>
</gene>
<keyword evidence="5" id="KW-0378">Hydrolase</keyword>
<proteinExistence type="inferred from homology"/>
<keyword evidence="4 8" id="KW-0732">Signal</keyword>
<protein>
    <recommendedName>
        <fullName evidence="3">acid phosphatase</fullName>
        <ecNumber evidence="3">3.1.3.2</ecNumber>
    </recommendedName>
</protein>
<comment type="similarity">
    <text evidence="2">Belongs to the histidine acid phosphatase family.</text>
</comment>
<comment type="catalytic activity">
    <reaction evidence="1">
        <text>a phosphate monoester + H2O = an alcohol + phosphate</text>
        <dbReference type="Rhea" id="RHEA:15017"/>
        <dbReference type="ChEBI" id="CHEBI:15377"/>
        <dbReference type="ChEBI" id="CHEBI:30879"/>
        <dbReference type="ChEBI" id="CHEBI:43474"/>
        <dbReference type="ChEBI" id="CHEBI:67140"/>
        <dbReference type="EC" id="3.1.3.2"/>
    </reaction>
</comment>
<evidence type="ECO:0000256" key="3">
    <source>
        <dbReference type="ARBA" id="ARBA00012646"/>
    </source>
</evidence>
<evidence type="ECO:0000256" key="8">
    <source>
        <dbReference type="SAM" id="SignalP"/>
    </source>
</evidence>
<dbReference type="InterPro" id="IPR033379">
    <property type="entry name" value="Acid_Pase_AS"/>
</dbReference>
<keyword evidence="10" id="KW-1185">Reference proteome</keyword>
<keyword evidence="7" id="KW-1133">Transmembrane helix</keyword>
<evidence type="ECO:0000256" key="7">
    <source>
        <dbReference type="SAM" id="Phobius"/>
    </source>
</evidence>
<dbReference type="Gene3D" id="3.40.50.1240">
    <property type="entry name" value="Phosphoglycerate mutase-like"/>
    <property type="match status" value="1"/>
</dbReference>
<feature type="chain" id="PRO_5035195056" description="acid phosphatase" evidence="8">
    <location>
        <begin position="30"/>
        <end position="425"/>
    </location>
</feature>
<evidence type="ECO:0000313" key="10">
    <source>
        <dbReference type="Proteomes" id="UP000770717"/>
    </source>
</evidence>
<dbReference type="InterPro" id="IPR029033">
    <property type="entry name" value="His_PPase_superfam"/>
</dbReference>
<accession>A0A8J6EUA6</accession>
<reference evidence="9" key="1">
    <citation type="thesis" date="2020" institute="ProQuest LLC" country="789 East Eisenhower Parkway, Ann Arbor, MI, USA">
        <title>Comparative Genomics and Chromosome Evolution.</title>
        <authorList>
            <person name="Mudd A.B."/>
        </authorList>
    </citation>
    <scope>NUCLEOTIDE SEQUENCE</scope>
    <source>
        <strain evidence="9">HN-11 Male</strain>
        <tissue evidence="9">Kidney and liver</tissue>
    </source>
</reference>
<evidence type="ECO:0000256" key="1">
    <source>
        <dbReference type="ARBA" id="ARBA00000032"/>
    </source>
</evidence>
<dbReference type="PANTHER" id="PTHR11567:SF208">
    <property type="entry name" value="ACID PHOSPHATASE 3"/>
    <property type="match status" value="1"/>
</dbReference>
<organism evidence="9 10">
    <name type="scientific">Eleutherodactylus coqui</name>
    <name type="common">Puerto Rican coqui</name>
    <dbReference type="NCBI Taxonomy" id="57060"/>
    <lineage>
        <taxon>Eukaryota</taxon>
        <taxon>Metazoa</taxon>
        <taxon>Chordata</taxon>
        <taxon>Craniata</taxon>
        <taxon>Vertebrata</taxon>
        <taxon>Euteleostomi</taxon>
        <taxon>Amphibia</taxon>
        <taxon>Batrachia</taxon>
        <taxon>Anura</taxon>
        <taxon>Neobatrachia</taxon>
        <taxon>Hyloidea</taxon>
        <taxon>Eleutherodactylidae</taxon>
        <taxon>Eleutherodactylinae</taxon>
        <taxon>Eleutherodactylus</taxon>
        <taxon>Eleutherodactylus</taxon>
    </lineage>
</organism>
<keyword evidence="6" id="KW-0325">Glycoprotein</keyword>
<name>A0A8J6EUA6_ELECQ</name>
<dbReference type="InterPro" id="IPR050645">
    <property type="entry name" value="Histidine_acid_phosphatase"/>
</dbReference>